<keyword evidence="2" id="KW-0472">Membrane</keyword>
<keyword evidence="2" id="KW-1133">Transmembrane helix</keyword>
<feature type="transmembrane region" description="Helical" evidence="2">
    <location>
        <begin position="223"/>
        <end position="240"/>
    </location>
</feature>
<proteinExistence type="predicted"/>
<name>A0A4Q7M4N8_9MICO</name>
<evidence type="ECO:0000313" key="4">
    <source>
        <dbReference type="Proteomes" id="UP000293852"/>
    </source>
</evidence>
<gene>
    <name evidence="3" type="ORF">EV386_3272</name>
</gene>
<protein>
    <submittedName>
        <fullName evidence="3">Tight adherence protein B</fullName>
    </submittedName>
</protein>
<sequence length="255" mass="25170">MTAAGGGAQAVVLGVAVTFAVWVGLDGGGRRACDVLGRAPGGRGRPDGPRGAAREPATPLRTGDASGPQAWRATALRVVSARRGGASRDEGARVRVVVAQVVALLRAGAPPGAAWTRAAGVPVDGLGVPEAAALATVVGDAPARAVAAATRLALTVGAPLGRVLEAVSDTLAAQAESDAEREAALAGPRATARVLLWLPAVGALLGWALGADPWAAATDGGPGTAAVAGGLVLLAVGHWWTGRLVETARRVEEAT</sequence>
<dbReference type="PANTHER" id="PTHR35007">
    <property type="entry name" value="INTEGRAL MEMBRANE PROTEIN-RELATED"/>
    <property type="match status" value="1"/>
</dbReference>
<evidence type="ECO:0000256" key="2">
    <source>
        <dbReference type="SAM" id="Phobius"/>
    </source>
</evidence>
<keyword evidence="4" id="KW-1185">Reference proteome</keyword>
<accession>A0A4Q7M4N8</accession>
<evidence type="ECO:0000256" key="1">
    <source>
        <dbReference type="SAM" id="MobiDB-lite"/>
    </source>
</evidence>
<dbReference type="Proteomes" id="UP000293852">
    <property type="component" value="Unassembled WGS sequence"/>
</dbReference>
<reference evidence="3 4" key="1">
    <citation type="submission" date="2019-02" db="EMBL/GenBank/DDBJ databases">
        <title>Sequencing the genomes of 1000 actinobacteria strains.</title>
        <authorList>
            <person name="Klenk H.-P."/>
        </authorList>
    </citation>
    <scope>NUCLEOTIDE SEQUENCE [LARGE SCALE GENOMIC DNA]</scope>
    <source>
        <strain evidence="3 4">DSM 16932</strain>
    </source>
</reference>
<keyword evidence="2" id="KW-0812">Transmembrane</keyword>
<dbReference type="PANTHER" id="PTHR35007:SF4">
    <property type="entry name" value="CONSERVED TRANSMEMBRANE PROTEIN-RELATED"/>
    <property type="match status" value="1"/>
</dbReference>
<comment type="caution">
    <text evidence="3">The sequence shown here is derived from an EMBL/GenBank/DDBJ whole genome shotgun (WGS) entry which is preliminary data.</text>
</comment>
<organism evidence="3 4">
    <name type="scientific">Xylanimonas ulmi</name>
    <dbReference type="NCBI Taxonomy" id="228973"/>
    <lineage>
        <taxon>Bacteria</taxon>
        <taxon>Bacillati</taxon>
        <taxon>Actinomycetota</taxon>
        <taxon>Actinomycetes</taxon>
        <taxon>Micrococcales</taxon>
        <taxon>Promicromonosporaceae</taxon>
        <taxon>Xylanimonas</taxon>
    </lineage>
</organism>
<feature type="transmembrane region" description="Helical" evidence="2">
    <location>
        <begin position="194"/>
        <end position="211"/>
    </location>
</feature>
<dbReference type="AlphaFoldDB" id="A0A4Q7M4N8"/>
<feature type="region of interest" description="Disordered" evidence="1">
    <location>
        <begin position="37"/>
        <end position="68"/>
    </location>
</feature>
<dbReference type="EMBL" id="SGWX01000001">
    <property type="protein sequence ID" value="RZS62916.1"/>
    <property type="molecule type" value="Genomic_DNA"/>
</dbReference>
<evidence type="ECO:0000313" key="3">
    <source>
        <dbReference type="EMBL" id="RZS62916.1"/>
    </source>
</evidence>
<dbReference type="RefSeq" id="WP_242608011.1">
    <property type="nucleotide sequence ID" value="NZ_SGWX01000001.1"/>
</dbReference>
<feature type="transmembrane region" description="Helical" evidence="2">
    <location>
        <begin position="6"/>
        <end position="25"/>
    </location>
</feature>